<feature type="transmembrane region" description="Helical" evidence="7">
    <location>
        <begin position="176"/>
        <end position="195"/>
    </location>
</feature>
<evidence type="ECO:0000256" key="7">
    <source>
        <dbReference type="SAM" id="Phobius"/>
    </source>
</evidence>
<reference evidence="9" key="1">
    <citation type="submission" date="2021-04" db="EMBL/GenBank/DDBJ databases">
        <title>Genome based classification of Actinospica acidithermotolerans sp. nov., an actinobacterium isolated from an Indonesian hot spring.</title>
        <authorList>
            <person name="Kusuma A.B."/>
            <person name="Putra K.E."/>
            <person name="Nafisah S."/>
            <person name="Loh J."/>
            <person name="Nouioui I."/>
            <person name="Goodfellow M."/>
        </authorList>
    </citation>
    <scope>NUCLEOTIDE SEQUENCE</scope>
    <source>
        <strain evidence="9">CSCA 57</strain>
    </source>
</reference>
<comment type="subcellular location">
    <subcellularLocation>
        <location evidence="1">Cell membrane</location>
        <topology evidence="1">Multi-pass membrane protein</topology>
    </subcellularLocation>
</comment>
<feature type="transmembrane region" description="Helical" evidence="7">
    <location>
        <begin position="310"/>
        <end position="330"/>
    </location>
</feature>
<feature type="domain" description="Major facilitator superfamily (MFS) profile" evidence="8">
    <location>
        <begin position="24"/>
        <end position="394"/>
    </location>
</feature>
<name>A0A941EYN6_9ACTN</name>
<keyword evidence="6 7" id="KW-0472">Membrane</keyword>
<feature type="transmembrane region" description="Helical" evidence="7">
    <location>
        <begin position="150"/>
        <end position="170"/>
    </location>
</feature>
<dbReference type="PANTHER" id="PTHR23514">
    <property type="entry name" value="BYPASS OF STOP CODON PROTEIN 6"/>
    <property type="match status" value="1"/>
</dbReference>
<dbReference type="GO" id="GO:0022857">
    <property type="term" value="F:transmembrane transporter activity"/>
    <property type="evidence" value="ECO:0007669"/>
    <property type="project" value="InterPro"/>
</dbReference>
<feature type="transmembrane region" description="Helical" evidence="7">
    <location>
        <begin position="216"/>
        <end position="234"/>
    </location>
</feature>
<evidence type="ECO:0000256" key="3">
    <source>
        <dbReference type="ARBA" id="ARBA00022448"/>
    </source>
</evidence>
<dbReference type="PROSITE" id="PS50850">
    <property type="entry name" value="MFS"/>
    <property type="match status" value="1"/>
</dbReference>
<sequence length="416" mass="42179">MDHSAQTDQAPSPPVERPLFPAAATVAACAAFVLLGALNAFFGPAIPALRSRFGLTPADAGLALSMYYVGAVAGVLLAGVIHPRTRNSRLLITSLVVMGVGSLGFALSANWSWALAACLLCGFGAGGMDYGLNSLFAIGFGRRSPAMLGILNAHYGLGAVCGPLLISLVGVENYPVAFGLVAGLLGVAAVFLRSVHTPPTSSAGHADAHGPARATSVLVLVVAFLAFYALQVTVETGVGAWEPTYLQTRLGHGAVYAADVTSGFWLMLAVGRLLVGPMTSRWSAPAIVTVSCLGTTACLALAAIPGLAPVAFAGVGLFNAPVFPVALPWLVRAAPGVRWAATGAILTANVGGAVAGPLTGLGIERFGIGCVPWLMTAVSAVCLALVLHLARATRATLAAVPEHEHDPAASPVQVSP</sequence>
<feature type="transmembrane region" description="Helical" evidence="7">
    <location>
        <begin position="62"/>
        <end position="81"/>
    </location>
</feature>
<evidence type="ECO:0000256" key="5">
    <source>
        <dbReference type="ARBA" id="ARBA00022989"/>
    </source>
</evidence>
<gene>
    <name evidence="9" type="ORF">KDL01_24365</name>
</gene>
<protein>
    <submittedName>
        <fullName evidence="9">MFS transporter</fullName>
    </submittedName>
</protein>
<organism evidence="9 10">
    <name type="scientific">Actinospica durhamensis</name>
    <dbReference type="NCBI Taxonomy" id="1508375"/>
    <lineage>
        <taxon>Bacteria</taxon>
        <taxon>Bacillati</taxon>
        <taxon>Actinomycetota</taxon>
        <taxon>Actinomycetes</taxon>
        <taxon>Catenulisporales</taxon>
        <taxon>Actinospicaceae</taxon>
        <taxon>Actinospica</taxon>
    </lineage>
</organism>
<keyword evidence="4 7" id="KW-0812">Transmembrane</keyword>
<feature type="transmembrane region" description="Helical" evidence="7">
    <location>
        <begin position="366"/>
        <end position="387"/>
    </location>
</feature>
<dbReference type="Proteomes" id="UP000675781">
    <property type="component" value="Unassembled WGS sequence"/>
</dbReference>
<keyword evidence="10" id="KW-1185">Reference proteome</keyword>
<feature type="transmembrane region" description="Helical" evidence="7">
    <location>
        <begin position="254"/>
        <end position="275"/>
    </location>
</feature>
<dbReference type="InterPro" id="IPR020846">
    <property type="entry name" value="MFS_dom"/>
</dbReference>
<dbReference type="Pfam" id="PF07690">
    <property type="entry name" value="MFS_1"/>
    <property type="match status" value="1"/>
</dbReference>
<evidence type="ECO:0000256" key="4">
    <source>
        <dbReference type="ARBA" id="ARBA00022692"/>
    </source>
</evidence>
<keyword evidence="5 7" id="KW-1133">Transmembrane helix</keyword>
<dbReference type="InterPro" id="IPR011701">
    <property type="entry name" value="MFS"/>
</dbReference>
<feature type="transmembrane region" description="Helical" evidence="7">
    <location>
        <begin position="282"/>
        <end position="304"/>
    </location>
</feature>
<dbReference type="InterPro" id="IPR051788">
    <property type="entry name" value="MFS_Transporter"/>
</dbReference>
<accession>A0A941EYN6</accession>
<dbReference type="InterPro" id="IPR036259">
    <property type="entry name" value="MFS_trans_sf"/>
</dbReference>
<feature type="transmembrane region" description="Helical" evidence="7">
    <location>
        <begin position="90"/>
        <end position="107"/>
    </location>
</feature>
<dbReference type="SUPFAM" id="SSF103473">
    <property type="entry name" value="MFS general substrate transporter"/>
    <property type="match status" value="1"/>
</dbReference>
<evidence type="ECO:0000313" key="9">
    <source>
        <dbReference type="EMBL" id="MBR7836434.1"/>
    </source>
</evidence>
<dbReference type="AlphaFoldDB" id="A0A941EYN6"/>
<proteinExistence type="inferred from homology"/>
<dbReference type="Gene3D" id="1.20.1250.20">
    <property type="entry name" value="MFS general substrate transporter like domains"/>
    <property type="match status" value="2"/>
</dbReference>
<evidence type="ECO:0000259" key="8">
    <source>
        <dbReference type="PROSITE" id="PS50850"/>
    </source>
</evidence>
<evidence type="ECO:0000256" key="6">
    <source>
        <dbReference type="ARBA" id="ARBA00023136"/>
    </source>
</evidence>
<comment type="caution">
    <text evidence="9">The sequence shown here is derived from an EMBL/GenBank/DDBJ whole genome shotgun (WGS) entry which is preliminary data.</text>
</comment>
<keyword evidence="3" id="KW-0813">Transport</keyword>
<dbReference type="EMBL" id="JAGSOG010000141">
    <property type="protein sequence ID" value="MBR7836434.1"/>
    <property type="molecule type" value="Genomic_DNA"/>
</dbReference>
<feature type="transmembrane region" description="Helical" evidence="7">
    <location>
        <begin position="113"/>
        <end position="138"/>
    </location>
</feature>
<dbReference type="PANTHER" id="PTHR23514:SF3">
    <property type="entry name" value="BYPASS OF STOP CODON PROTEIN 6"/>
    <property type="match status" value="1"/>
</dbReference>
<dbReference type="GO" id="GO:0005886">
    <property type="term" value="C:plasma membrane"/>
    <property type="evidence" value="ECO:0007669"/>
    <property type="project" value="UniProtKB-SubCell"/>
</dbReference>
<comment type="similarity">
    <text evidence="2">Belongs to the major facilitator superfamily.</text>
</comment>
<evidence type="ECO:0000313" key="10">
    <source>
        <dbReference type="Proteomes" id="UP000675781"/>
    </source>
</evidence>
<evidence type="ECO:0000256" key="2">
    <source>
        <dbReference type="ARBA" id="ARBA00008335"/>
    </source>
</evidence>
<dbReference type="RefSeq" id="WP_212530912.1">
    <property type="nucleotide sequence ID" value="NZ_JAGSOG010000141.1"/>
</dbReference>
<evidence type="ECO:0000256" key="1">
    <source>
        <dbReference type="ARBA" id="ARBA00004651"/>
    </source>
</evidence>
<feature type="transmembrane region" description="Helical" evidence="7">
    <location>
        <begin position="20"/>
        <end position="42"/>
    </location>
</feature>
<feature type="transmembrane region" description="Helical" evidence="7">
    <location>
        <begin position="337"/>
        <end position="360"/>
    </location>
</feature>